<feature type="transmembrane region" description="Helical" evidence="7">
    <location>
        <begin position="125"/>
        <end position="144"/>
    </location>
</feature>
<dbReference type="InterPro" id="IPR049326">
    <property type="entry name" value="Rhodopsin_dom_fungi"/>
</dbReference>
<evidence type="ECO:0000256" key="7">
    <source>
        <dbReference type="SAM" id="Phobius"/>
    </source>
</evidence>
<evidence type="ECO:0000256" key="3">
    <source>
        <dbReference type="ARBA" id="ARBA00022989"/>
    </source>
</evidence>
<keyword evidence="4 7" id="KW-0472">Membrane</keyword>
<evidence type="ECO:0000313" key="9">
    <source>
        <dbReference type="EMBL" id="CEJ84697.1"/>
    </source>
</evidence>
<feature type="transmembrane region" description="Helical" evidence="7">
    <location>
        <begin position="239"/>
        <end position="262"/>
    </location>
</feature>
<evidence type="ECO:0000256" key="5">
    <source>
        <dbReference type="ARBA" id="ARBA00038359"/>
    </source>
</evidence>
<dbReference type="PANTHER" id="PTHR33048:SF166">
    <property type="entry name" value="PTH11-LIKE INTEGRAL MEMBRANE PROTEIN"/>
    <property type="match status" value="1"/>
</dbReference>
<dbReference type="EMBL" id="CDHN01000002">
    <property type="protein sequence ID" value="CEJ84697.1"/>
    <property type="molecule type" value="Genomic_DNA"/>
</dbReference>
<accession>A0A0A1SYU1</accession>
<evidence type="ECO:0000256" key="1">
    <source>
        <dbReference type="ARBA" id="ARBA00004141"/>
    </source>
</evidence>
<dbReference type="Proteomes" id="UP000039046">
    <property type="component" value="Unassembled WGS sequence"/>
</dbReference>
<sequence>MVDVTLVIHWVFSCIAILIMTVRLVGRRIGKHTYTAGDWFTVGAIICAVTRLALIHVVLIWGTSNISPALRKSHTFTPEEIYQREIGSKFSIANRFFYNSYLWLQKLVLLDLYSRLIRDMPHSILIIRSYLFVFFCTYVTVQVLNVSECNPVYLYWQVQPDPGPCAKAQVQLLVLGILNIVTDFMLLVLPLPYVIGLTVPVRRKVQLIALFTLGIFIILITAIRLPINSLHKDSQDNRTLWATTELLTAAIVVNATAIWGLWNKRQRDKSSGSGGKTPGGSDRQNIQNPTIGGGDGSNQRKNRPSAKLWSLSQTMVSESREGDRIELRTYKQIPEQREPASRNSSQRDILEHRDE</sequence>
<dbReference type="Pfam" id="PF20684">
    <property type="entry name" value="Fung_rhodopsin"/>
    <property type="match status" value="1"/>
</dbReference>
<feature type="transmembrane region" description="Helical" evidence="7">
    <location>
        <begin position="38"/>
        <end position="61"/>
    </location>
</feature>
<evidence type="ECO:0000256" key="2">
    <source>
        <dbReference type="ARBA" id="ARBA00022692"/>
    </source>
</evidence>
<evidence type="ECO:0000256" key="4">
    <source>
        <dbReference type="ARBA" id="ARBA00023136"/>
    </source>
</evidence>
<feature type="transmembrane region" description="Helical" evidence="7">
    <location>
        <begin position="6"/>
        <end position="26"/>
    </location>
</feature>
<keyword evidence="2 7" id="KW-0812">Transmembrane</keyword>
<dbReference type="AlphaFoldDB" id="A0A0A1SYU1"/>
<feature type="transmembrane region" description="Helical" evidence="7">
    <location>
        <begin position="172"/>
        <end position="195"/>
    </location>
</feature>
<dbReference type="PANTHER" id="PTHR33048">
    <property type="entry name" value="PTH11-LIKE INTEGRAL MEMBRANE PROTEIN (AFU_ORTHOLOGUE AFUA_5G11245)"/>
    <property type="match status" value="1"/>
</dbReference>
<evidence type="ECO:0000259" key="8">
    <source>
        <dbReference type="Pfam" id="PF20684"/>
    </source>
</evidence>
<feature type="domain" description="Rhodopsin" evidence="8">
    <location>
        <begin position="22"/>
        <end position="260"/>
    </location>
</feature>
<keyword evidence="10" id="KW-1185">Reference proteome</keyword>
<evidence type="ECO:0000256" key="6">
    <source>
        <dbReference type="SAM" id="MobiDB-lite"/>
    </source>
</evidence>
<organism evidence="9 10">
    <name type="scientific">[Torrubiella] hemipterigena</name>
    <dbReference type="NCBI Taxonomy" id="1531966"/>
    <lineage>
        <taxon>Eukaryota</taxon>
        <taxon>Fungi</taxon>
        <taxon>Dikarya</taxon>
        <taxon>Ascomycota</taxon>
        <taxon>Pezizomycotina</taxon>
        <taxon>Sordariomycetes</taxon>
        <taxon>Hypocreomycetidae</taxon>
        <taxon>Hypocreales</taxon>
        <taxon>Clavicipitaceae</taxon>
        <taxon>Clavicipitaceae incertae sedis</taxon>
        <taxon>'Torrubiella' clade</taxon>
    </lineage>
</organism>
<dbReference type="STRING" id="1531966.A0A0A1SYU1"/>
<evidence type="ECO:0000313" key="10">
    <source>
        <dbReference type="Proteomes" id="UP000039046"/>
    </source>
</evidence>
<reference evidence="9 10" key="1">
    <citation type="journal article" date="2015" name="Genome Announc.">
        <title>Draft Genome Sequence and Gene Annotation of the Entomopathogenic Fungus Verticillium hemipterigenum.</title>
        <authorList>
            <person name="Horn F."/>
            <person name="Habel A."/>
            <person name="Scharf D.H."/>
            <person name="Dworschak J."/>
            <person name="Brakhage A.A."/>
            <person name="Guthke R."/>
            <person name="Hertweck C."/>
            <person name="Linde J."/>
        </authorList>
    </citation>
    <scope>NUCLEOTIDE SEQUENCE [LARGE SCALE GENOMIC DNA]</scope>
</reference>
<proteinExistence type="inferred from homology"/>
<dbReference type="OrthoDB" id="3903189at2759"/>
<protein>
    <recommendedName>
        <fullName evidence="8">Rhodopsin domain-containing protein</fullName>
    </recommendedName>
</protein>
<dbReference type="HOGENOM" id="CLU_019101_1_0_1"/>
<dbReference type="InterPro" id="IPR052337">
    <property type="entry name" value="SAT4-like"/>
</dbReference>
<gene>
    <name evidence="9" type="ORF">VHEMI03552</name>
</gene>
<feature type="transmembrane region" description="Helical" evidence="7">
    <location>
        <begin position="207"/>
        <end position="227"/>
    </location>
</feature>
<dbReference type="GO" id="GO:0016020">
    <property type="term" value="C:membrane"/>
    <property type="evidence" value="ECO:0007669"/>
    <property type="project" value="UniProtKB-SubCell"/>
</dbReference>
<comment type="similarity">
    <text evidence="5">Belongs to the SAT4 family.</text>
</comment>
<feature type="compositionally biased region" description="Basic and acidic residues" evidence="6">
    <location>
        <begin position="318"/>
        <end position="340"/>
    </location>
</feature>
<comment type="subcellular location">
    <subcellularLocation>
        <location evidence="1">Membrane</location>
        <topology evidence="1">Multi-pass membrane protein</topology>
    </subcellularLocation>
</comment>
<feature type="region of interest" description="Disordered" evidence="6">
    <location>
        <begin position="266"/>
        <end position="355"/>
    </location>
</feature>
<name>A0A0A1SYU1_9HYPO</name>
<keyword evidence="3 7" id="KW-1133">Transmembrane helix</keyword>